<dbReference type="Proteomes" id="UP001430149">
    <property type="component" value="Unassembled WGS sequence"/>
</dbReference>
<feature type="transmembrane region" description="Helical" evidence="1">
    <location>
        <begin position="92"/>
        <end position="114"/>
    </location>
</feature>
<feature type="transmembrane region" description="Helical" evidence="1">
    <location>
        <begin position="185"/>
        <end position="201"/>
    </location>
</feature>
<feature type="transmembrane region" description="Helical" evidence="1">
    <location>
        <begin position="156"/>
        <end position="178"/>
    </location>
</feature>
<proteinExistence type="predicted"/>
<comment type="caution">
    <text evidence="3">The sequence shown here is derived from an EMBL/GenBank/DDBJ whole genome shotgun (WGS) entry which is preliminary data.</text>
</comment>
<evidence type="ECO:0000259" key="2">
    <source>
        <dbReference type="Pfam" id="PF01757"/>
    </source>
</evidence>
<feature type="transmembrane region" description="Helical" evidence="1">
    <location>
        <begin position="319"/>
        <end position="340"/>
    </location>
</feature>
<feature type="transmembrane region" description="Helical" evidence="1">
    <location>
        <begin position="266"/>
        <end position="282"/>
    </location>
</feature>
<reference evidence="3" key="1">
    <citation type="submission" date="2020-10" db="EMBL/GenBank/DDBJ databases">
        <title>Phylogeny of dyella-like bacteria.</title>
        <authorList>
            <person name="Fu J."/>
        </authorList>
    </citation>
    <scope>NUCLEOTIDE SEQUENCE</scope>
    <source>
        <strain evidence="3">DHOC52</strain>
    </source>
</reference>
<dbReference type="EMBL" id="JADIKE010000028">
    <property type="protein sequence ID" value="MBM7124604.1"/>
    <property type="molecule type" value="Genomic_DNA"/>
</dbReference>
<keyword evidence="1" id="KW-0812">Transmembrane</keyword>
<keyword evidence="3" id="KW-0012">Acyltransferase</keyword>
<dbReference type="Pfam" id="PF01757">
    <property type="entry name" value="Acyl_transf_3"/>
    <property type="match status" value="1"/>
</dbReference>
<feature type="transmembrane region" description="Helical" evidence="1">
    <location>
        <begin position="213"/>
        <end position="235"/>
    </location>
</feature>
<feature type="domain" description="Acyltransferase 3" evidence="2">
    <location>
        <begin position="14"/>
        <end position="336"/>
    </location>
</feature>
<accession>A0ABS2K027</accession>
<keyword evidence="1" id="KW-1133">Transmembrane helix</keyword>
<keyword evidence="3" id="KW-0808">Transferase</keyword>
<feature type="transmembrane region" description="Helical" evidence="1">
    <location>
        <begin position="242"/>
        <end position="260"/>
    </location>
</feature>
<dbReference type="GO" id="GO:0016746">
    <property type="term" value="F:acyltransferase activity"/>
    <property type="evidence" value="ECO:0007669"/>
    <property type="project" value="UniProtKB-KW"/>
</dbReference>
<feature type="transmembrane region" description="Helical" evidence="1">
    <location>
        <begin position="52"/>
        <end position="72"/>
    </location>
</feature>
<keyword evidence="4" id="KW-1185">Reference proteome</keyword>
<evidence type="ECO:0000313" key="3">
    <source>
        <dbReference type="EMBL" id="MBM7124604.1"/>
    </source>
</evidence>
<keyword evidence="1" id="KW-0472">Membrane</keyword>
<evidence type="ECO:0000256" key="1">
    <source>
        <dbReference type="SAM" id="Phobius"/>
    </source>
</evidence>
<evidence type="ECO:0000313" key="4">
    <source>
        <dbReference type="Proteomes" id="UP001430149"/>
    </source>
</evidence>
<name>A0ABS2K027_9GAMM</name>
<organism evidence="3 4">
    <name type="scientific">Dyella flava</name>
    <dbReference type="NCBI Taxonomy" id="1920170"/>
    <lineage>
        <taxon>Bacteria</taxon>
        <taxon>Pseudomonadati</taxon>
        <taxon>Pseudomonadota</taxon>
        <taxon>Gammaproteobacteria</taxon>
        <taxon>Lysobacterales</taxon>
        <taxon>Rhodanobacteraceae</taxon>
        <taxon>Dyella</taxon>
    </lineage>
</organism>
<dbReference type="RefSeq" id="WP_204680135.1">
    <property type="nucleotide sequence ID" value="NZ_BSNR01000003.1"/>
</dbReference>
<gene>
    <name evidence="3" type="ORF">ISP19_04370</name>
</gene>
<feature type="transmembrane region" description="Helical" evidence="1">
    <location>
        <begin position="17"/>
        <end position="40"/>
    </location>
</feature>
<protein>
    <submittedName>
        <fullName evidence="3">Acyltransferase</fullName>
    </submittedName>
</protein>
<feature type="transmembrane region" description="Helical" evidence="1">
    <location>
        <begin position="294"/>
        <end position="313"/>
    </location>
</feature>
<dbReference type="InterPro" id="IPR002656">
    <property type="entry name" value="Acyl_transf_3_dom"/>
</dbReference>
<sequence>MKTLSETLARDGNNFDLIRLCAALAVMLGHSYGICGARSFELLVRFTHRESFGSLAVYAFFLISGLLVSASYARQSSPTRFVGLRAARIWPGAIVCAMFTALVVGPLFTSIPLAEYFSNPATYRWLAHNMSLIGSVGGSLPGVFDRNRLGFVVNGAVTTLPIELECYAIILIAGTLGLGANSRRGTIIVVGVVGVIFAYFVKHPPVHITLGGFFVKRILYSFYPVPFFLLGMLLYSFRTRVILHWLPALSLLVGYVALRFTPMGTILLYPAFAYGVLWLASLRQLRWLKPKYDYSYGIYLYGFVIQQTIVAVNPTLSNYLSVAIAIPITVVLAALSWHILERPCLIWMHARHRSADLQAAEVSPA</sequence>